<evidence type="ECO:0000256" key="1">
    <source>
        <dbReference type="SAM" id="MobiDB-lite"/>
    </source>
</evidence>
<evidence type="ECO:0000313" key="3">
    <source>
        <dbReference type="Proteomes" id="UP001498476"/>
    </source>
</evidence>
<dbReference type="EMBL" id="JAZAVJ010000041">
    <property type="protein sequence ID" value="KAK7419038.1"/>
    <property type="molecule type" value="Genomic_DNA"/>
</dbReference>
<comment type="caution">
    <text evidence="2">The sequence shown here is derived from an EMBL/GenBank/DDBJ whole genome shotgun (WGS) entry which is preliminary data.</text>
</comment>
<keyword evidence="3" id="KW-1185">Reference proteome</keyword>
<reference evidence="2 3" key="1">
    <citation type="journal article" date="2025" name="Microbiol. Resour. Announc.">
        <title>Draft genome sequences for Neonectria magnoliae and Neonectria punicea, canker pathogens of Liriodendron tulipifera and Acer saccharum in West Virginia.</title>
        <authorList>
            <person name="Petronek H.M."/>
            <person name="Kasson M.T."/>
            <person name="Metheny A.M."/>
            <person name="Stauder C.M."/>
            <person name="Lovett B."/>
            <person name="Lynch S.C."/>
            <person name="Garnas J.R."/>
            <person name="Kasson L.R."/>
            <person name="Stajich J.E."/>
        </authorList>
    </citation>
    <scope>NUCLEOTIDE SEQUENCE [LARGE SCALE GENOMIC DNA]</scope>
    <source>
        <strain evidence="2 3">NRRL 64653</strain>
    </source>
</reference>
<proteinExistence type="predicted"/>
<dbReference type="Proteomes" id="UP001498476">
    <property type="component" value="Unassembled WGS sequence"/>
</dbReference>
<feature type="compositionally biased region" description="Basic and acidic residues" evidence="1">
    <location>
        <begin position="50"/>
        <end position="66"/>
    </location>
</feature>
<organism evidence="2 3">
    <name type="scientific">Neonectria punicea</name>
    <dbReference type="NCBI Taxonomy" id="979145"/>
    <lineage>
        <taxon>Eukaryota</taxon>
        <taxon>Fungi</taxon>
        <taxon>Dikarya</taxon>
        <taxon>Ascomycota</taxon>
        <taxon>Pezizomycotina</taxon>
        <taxon>Sordariomycetes</taxon>
        <taxon>Hypocreomycetidae</taxon>
        <taxon>Hypocreales</taxon>
        <taxon>Nectriaceae</taxon>
        <taxon>Neonectria</taxon>
    </lineage>
</organism>
<gene>
    <name evidence="2" type="ORF">QQX98_003540</name>
</gene>
<sequence>MGGHHCGGCHKVLTTRCVSKKHMVLCPIHFEYHIPGKACVSCHDAQERAERKRRAQAREQRQDPKQKHSKKMIWGKVGGT</sequence>
<accession>A0ABR1HD04</accession>
<feature type="region of interest" description="Disordered" evidence="1">
    <location>
        <begin position="50"/>
        <end position="80"/>
    </location>
</feature>
<protein>
    <submittedName>
        <fullName evidence="2">Uncharacterized protein</fullName>
    </submittedName>
</protein>
<evidence type="ECO:0000313" key="2">
    <source>
        <dbReference type="EMBL" id="KAK7419038.1"/>
    </source>
</evidence>
<name>A0ABR1HD04_9HYPO</name>